<gene>
    <name evidence="1" type="ORF">LDX50_30070</name>
</gene>
<proteinExistence type="predicted"/>
<organism evidence="1 2">
    <name type="scientific">Fulvivirga sedimenti</name>
    <dbReference type="NCBI Taxonomy" id="2879465"/>
    <lineage>
        <taxon>Bacteria</taxon>
        <taxon>Pseudomonadati</taxon>
        <taxon>Bacteroidota</taxon>
        <taxon>Cytophagia</taxon>
        <taxon>Cytophagales</taxon>
        <taxon>Fulvivirgaceae</taxon>
        <taxon>Fulvivirga</taxon>
    </lineage>
</organism>
<reference evidence="1" key="1">
    <citation type="submission" date="2021-09" db="EMBL/GenBank/DDBJ databases">
        <title>Fulvivirga sp. isolated from coastal sediment.</title>
        <authorList>
            <person name="Yu H."/>
        </authorList>
    </citation>
    <scope>NUCLEOTIDE SEQUENCE</scope>
    <source>
        <strain evidence="1">1062</strain>
    </source>
</reference>
<dbReference type="EMBL" id="JAIXNE010000010">
    <property type="protein sequence ID" value="MCA6079157.1"/>
    <property type="molecule type" value="Genomic_DNA"/>
</dbReference>
<dbReference type="AlphaFoldDB" id="A0A9X1L2C7"/>
<protein>
    <submittedName>
        <fullName evidence="1">Uncharacterized protein</fullName>
    </submittedName>
</protein>
<evidence type="ECO:0000313" key="1">
    <source>
        <dbReference type="EMBL" id="MCA6079157.1"/>
    </source>
</evidence>
<name>A0A9X1L2C7_9BACT</name>
<dbReference type="RefSeq" id="WP_225700018.1">
    <property type="nucleotide sequence ID" value="NZ_JAIXNE010000010.1"/>
</dbReference>
<comment type="caution">
    <text evidence="1">The sequence shown here is derived from an EMBL/GenBank/DDBJ whole genome shotgun (WGS) entry which is preliminary data.</text>
</comment>
<evidence type="ECO:0000313" key="2">
    <source>
        <dbReference type="Proteomes" id="UP001139409"/>
    </source>
</evidence>
<keyword evidence="2" id="KW-1185">Reference proteome</keyword>
<dbReference type="Proteomes" id="UP001139409">
    <property type="component" value="Unassembled WGS sequence"/>
</dbReference>
<accession>A0A9X1L2C7</accession>
<sequence>MYSEEVTAQLLNFLAGKEYDSFLSTVSSYTENEIVGAQMSNILDEWRKLQLARKNGLMDDEQVHLAMTAYFNKRSREIPELLKEADREGSGNLDA</sequence>